<dbReference type="Gene3D" id="3.60.10.10">
    <property type="entry name" value="Endonuclease/exonuclease/phosphatase"/>
    <property type="match status" value="1"/>
</dbReference>
<dbReference type="EMBL" id="LMWN01000040">
    <property type="protein sequence ID" value="KUN02090.1"/>
    <property type="molecule type" value="Genomic_DNA"/>
</dbReference>
<organism evidence="1 2">
    <name type="scientific">Streptomyces yokosukanensis</name>
    <dbReference type="NCBI Taxonomy" id="67386"/>
    <lineage>
        <taxon>Bacteria</taxon>
        <taxon>Bacillati</taxon>
        <taxon>Actinomycetota</taxon>
        <taxon>Actinomycetes</taxon>
        <taxon>Kitasatosporales</taxon>
        <taxon>Streptomycetaceae</taxon>
        <taxon>Streptomyces</taxon>
    </lineage>
</organism>
<name>A0A101NZD7_9ACTN</name>
<accession>A0A101NZD7</accession>
<dbReference type="SUPFAM" id="SSF56219">
    <property type="entry name" value="DNase I-like"/>
    <property type="match status" value="1"/>
</dbReference>
<sequence>MTESTVELRMVAWNVLTGGIDNKGTERETEERRLRQLDFLSSMDGLDMLWIMEATWWDEDKGARLRGICDATTLTALPLVTSRVGDGSNHSCMYYNAQALKLYTPASELARGSFHHGVCRAAFDADGIPLLVFGAHLAYSGGRARHLEAHHLADYGTQFGGWPEDGVLLMDANAPDESDPELSDEEWKRRVPRGLWHRYRKIRDDGSFGGFDRGARRLLLESGWRDPQADVRQLREPTVGYWYENERVPLRLDQALVTGPRIEVVDYRTLNPKRPALKNLSDHLPIRLDIRLHRSPVARTAV</sequence>
<dbReference type="Proteomes" id="UP000053127">
    <property type="component" value="Unassembled WGS sequence"/>
</dbReference>
<evidence type="ECO:0008006" key="3">
    <source>
        <dbReference type="Google" id="ProtNLM"/>
    </source>
</evidence>
<evidence type="ECO:0000313" key="1">
    <source>
        <dbReference type="EMBL" id="KUN02090.1"/>
    </source>
</evidence>
<dbReference type="OrthoDB" id="4133089at2"/>
<comment type="caution">
    <text evidence="1">The sequence shown here is derived from an EMBL/GenBank/DDBJ whole genome shotgun (WGS) entry which is preliminary data.</text>
</comment>
<dbReference type="InterPro" id="IPR036691">
    <property type="entry name" value="Endo/exonu/phosph_ase_sf"/>
</dbReference>
<proteinExistence type="predicted"/>
<reference evidence="1 2" key="1">
    <citation type="submission" date="2015-10" db="EMBL/GenBank/DDBJ databases">
        <title>Draft genome sequence of Streptomyces yokosukanensis DSM 40224, type strain for the species Streptomyces yokosukanensis.</title>
        <authorList>
            <person name="Ruckert C."/>
            <person name="Winkler A."/>
            <person name="Kalinowski J."/>
            <person name="Kampfer P."/>
            <person name="Glaeser S."/>
        </authorList>
    </citation>
    <scope>NUCLEOTIDE SEQUENCE [LARGE SCALE GENOMIC DNA]</scope>
    <source>
        <strain evidence="1 2">DSM 40224</strain>
    </source>
</reference>
<evidence type="ECO:0000313" key="2">
    <source>
        <dbReference type="Proteomes" id="UP000053127"/>
    </source>
</evidence>
<dbReference type="RefSeq" id="WP_067130079.1">
    <property type="nucleotide sequence ID" value="NZ_KQ948217.1"/>
</dbReference>
<dbReference type="STRING" id="67386.AQI95_28855"/>
<gene>
    <name evidence="1" type="ORF">AQI95_28855</name>
</gene>
<dbReference type="AlphaFoldDB" id="A0A101NZD7"/>
<keyword evidence="2" id="KW-1185">Reference proteome</keyword>
<protein>
    <recommendedName>
        <fullName evidence="3">Endonuclease/exonuclease/phosphatase domain-containing protein</fullName>
    </recommendedName>
</protein>